<reference evidence="1" key="1">
    <citation type="submission" date="2022-10" db="EMBL/GenBank/DDBJ databases">
        <authorList>
            <person name="Koch H."/>
        </authorList>
    </citation>
    <scope>NUCLEOTIDE SEQUENCE</scope>
    <source>
        <strain evidence="1">DNF</strain>
    </source>
</reference>
<proteinExistence type="predicted"/>
<keyword evidence="2" id="KW-1185">Reference proteome</keyword>
<evidence type="ECO:0000313" key="2">
    <source>
        <dbReference type="Proteomes" id="UP001179121"/>
    </source>
</evidence>
<protein>
    <submittedName>
        <fullName evidence="1">Uncharacterized protein</fullName>
    </submittedName>
</protein>
<organism evidence="1 2">
    <name type="scientific">Nitrospira tepida</name>
    <dbReference type="NCBI Taxonomy" id="2973512"/>
    <lineage>
        <taxon>Bacteria</taxon>
        <taxon>Pseudomonadati</taxon>
        <taxon>Nitrospirota</taxon>
        <taxon>Nitrospiria</taxon>
        <taxon>Nitrospirales</taxon>
        <taxon>Nitrospiraceae</taxon>
        <taxon>Nitrospira</taxon>
    </lineage>
</organism>
<evidence type="ECO:0000313" key="1">
    <source>
        <dbReference type="EMBL" id="CAI4033063.1"/>
    </source>
</evidence>
<sequence>MTRHEELEQDIVGLLDGNAPRSLEDLIARLPAYSWNEIFGAVDRLTRESRLVLLRPKPSQYLVALHPVDHLSRYTPAA</sequence>
<dbReference type="Proteomes" id="UP001179121">
    <property type="component" value="Chromosome"/>
</dbReference>
<dbReference type="KEGG" id="nti:DNFV4_03495"/>
<gene>
    <name evidence="1" type="ORF">DNFV4_03495</name>
</gene>
<dbReference type="EMBL" id="OX365700">
    <property type="protein sequence ID" value="CAI4033063.1"/>
    <property type="molecule type" value="Genomic_DNA"/>
</dbReference>
<accession>A0AA86T9W8</accession>
<dbReference type="RefSeq" id="WP_289269949.1">
    <property type="nucleotide sequence ID" value="NZ_OX365700.1"/>
</dbReference>
<name>A0AA86T9W8_9BACT</name>
<dbReference type="AlphaFoldDB" id="A0AA86T9W8"/>